<dbReference type="PANTHER" id="PTHR23179:SF3">
    <property type="entry name" value="RHO GTPASE-ACTIVATING PROTEIN 20"/>
    <property type="match status" value="1"/>
</dbReference>
<dbReference type="PANTHER" id="PTHR23179">
    <property type="entry name" value="T-CELL ACTIVATION RHO GTPASE ACTIVATING PROTEIN-RELATED"/>
    <property type="match status" value="1"/>
</dbReference>
<dbReference type="InterPro" id="IPR000198">
    <property type="entry name" value="RhoGAP_dom"/>
</dbReference>
<keyword evidence="1" id="KW-0343">GTPase activation</keyword>
<dbReference type="InterPro" id="IPR011993">
    <property type="entry name" value="PH-like_dom_sf"/>
</dbReference>
<feature type="region of interest" description="Disordered" evidence="2">
    <location>
        <begin position="483"/>
        <end position="510"/>
    </location>
</feature>
<dbReference type="GO" id="GO:0007165">
    <property type="term" value="P:signal transduction"/>
    <property type="evidence" value="ECO:0007669"/>
    <property type="project" value="InterPro"/>
</dbReference>
<evidence type="ECO:0000313" key="5">
    <source>
        <dbReference type="WBParaSite" id="SMUV_0000907501-mRNA-1"/>
    </source>
</evidence>
<dbReference type="SMART" id="SM00324">
    <property type="entry name" value="RhoGAP"/>
    <property type="match status" value="1"/>
</dbReference>
<proteinExistence type="predicted"/>
<dbReference type="Pfam" id="PF22286">
    <property type="entry name" value="RHG20_PH"/>
    <property type="match status" value="1"/>
</dbReference>
<dbReference type="Gene3D" id="1.10.555.10">
    <property type="entry name" value="Rho GTPase activation protein"/>
    <property type="match status" value="1"/>
</dbReference>
<organism evidence="4 5">
    <name type="scientific">Syphacia muris</name>
    <dbReference type="NCBI Taxonomy" id="451379"/>
    <lineage>
        <taxon>Eukaryota</taxon>
        <taxon>Metazoa</taxon>
        <taxon>Ecdysozoa</taxon>
        <taxon>Nematoda</taxon>
        <taxon>Chromadorea</taxon>
        <taxon>Rhabditida</taxon>
        <taxon>Spirurina</taxon>
        <taxon>Oxyuridomorpha</taxon>
        <taxon>Oxyuroidea</taxon>
        <taxon>Oxyuridae</taxon>
        <taxon>Syphacia</taxon>
    </lineage>
</organism>
<dbReference type="AlphaFoldDB" id="A0A0N5AVZ4"/>
<evidence type="ECO:0000259" key="3">
    <source>
        <dbReference type="PROSITE" id="PS50238"/>
    </source>
</evidence>
<dbReference type="Gene3D" id="2.30.29.30">
    <property type="entry name" value="Pleckstrin-homology domain (PH domain)/Phosphotyrosine-binding domain (PTB)"/>
    <property type="match status" value="1"/>
</dbReference>
<name>A0A0N5AVZ4_9BILA</name>
<sequence length="540" mass="60507">MRRSYLKEGEVQLTALNSLLTQSRYLFLFSDLLLVAKQKAENSYKLKEKVRLDRLWIASNNCPHSFVIGWPICNYIAHFPSEEKKAEWHDILEERIQKCRLRAIPKFTTLPLITMKKKLSISQTSSEILLQLIGELGLSRDLELDLAFDNGGGDEPTVLQGPETVYCIIMDFIRSTGYRLSEKQLERLDTFPLVNCKLVLLSSNLQKSNAAQTLVTHFKRVLSRNEPRRFFGRQLDGSCPPQPVLTMMDHLLANGVHTEGLFRKSPKQTTVRMVKAQLNRGSVPDFTQFSPHVTAAILKEYLRSIPGKLLQTCDLNMWIAAIESDGPERIAQIKGFLQLLPSSHIVLLSSLLRLLRAVAKSPSSKMNAQSLAVCIAPNLLDSPKMECAARRLPQIAEWLITNAPLLFDDFVDAHCDISSSASNDSGLSDVEVGVEAPLSSEFTETYIISTPASSVPSVNSSPVVRCKIEELKVSPSSYCSSNLSTDDEMDITPEIERDDDRTPVLSQENSDVEKKPVAYIEWKSAKRFGVNKLSDNANFF</sequence>
<dbReference type="InterPro" id="IPR047887">
    <property type="entry name" value="ARHGAP20_PH"/>
</dbReference>
<protein>
    <submittedName>
        <fullName evidence="5">Rho-GAP domain-containing protein</fullName>
    </submittedName>
</protein>
<dbReference type="InterPro" id="IPR008936">
    <property type="entry name" value="Rho_GTPase_activation_prot"/>
</dbReference>
<dbReference type="SUPFAM" id="SSF48350">
    <property type="entry name" value="GTPase activation domain, GAP"/>
    <property type="match status" value="1"/>
</dbReference>
<evidence type="ECO:0000313" key="4">
    <source>
        <dbReference type="Proteomes" id="UP000046393"/>
    </source>
</evidence>
<keyword evidence="4" id="KW-1185">Reference proteome</keyword>
<feature type="domain" description="Rho-GAP" evidence="3">
    <location>
        <begin position="233"/>
        <end position="407"/>
    </location>
</feature>
<evidence type="ECO:0000256" key="2">
    <source>
        <dbReference type="SAM" id="MobiDB-lite"/>
    </source>
</evidence>
<dbReference type="Pfam" id="PF00620">
    <property type="entry name" value="RhoGAP"/>
    <property type="match status" value="1"/>
</dbReference>
<evidence type="ECO:0000256" key="1">
    <source>
        <dbReference type="ARBA" id="ARBA00022468"/>
    </source>
</evidence>
<dbReference type="STRING" id="451379.A0A0N5AVZ4"/>
<dbReference type="GO" id="GO:0005096">
    <property type="term" value="F:GTPase activator activity"/>
    <property type="evidence" value="ECO:0007669"/>
    <property type="project" value="UniProtKB-KW"/>
</dbReference>
<dbReference type="PROSITE" id="PS50238">
    <property type="entry name" value="RHOGAP"/>
    <property type="match status" value="1"/>
</dbReference>
<dbReference type="Proteomes" id="UP000046393">
    <property type="component" value="Unplaced"/>
</dbReference>
<dbReference type="WBParaSite" id="SMUV_0000907501-mRNA-1">
    <property type="protein sequence ID" value="SMUV_0000907501-mRNA-1"/>
    <property type="gene ID" value="SMUV_0000907501"/>
</dbReference>
<reference evidence="5" key="1">
    <citation type="submission" date="2017-02" db="UniProtKB">
        <authorList>
            <consortium name="WormBaseParasite"/>
        </authorList>
    </citation>
    <scope>IDENTIFICATION</scope>
</reference>
<accession>A0A0N5AVZ4</accession>
<dbReference type="SUPFAM" id="SSF50729">
    <property type="entry name" value="PH domain-like"/>
    <property type="match status" value="1"/>
</dbReference>